<reference evidence="2" key="1">
    <citation type="submission" date="2018-01" db="EMBL/GenBank/DDBJ databases">
        <authorList>
            <person name="Gaut B.S."/>
            <person name="Morton B.R."/>
            <person name="Clegg M.T."/>
            <person name="Duvall M.R."/>
        </authorList>
    </citation>
    <scope>NUCLEOTIDE SEQUENCE [LARGE SCALE GENOMIC DNA]</scope>
</reference>
<proteinExistence type="predicted"/>
<gene>
    <name evidence="1" type="ORF">CO2235_U540006</name>
</gene>
<evidence type="ECO:0000313" key="1">
    <source>
        <dbReference type="EMBL" id="SPC06367.1"/>
    </source>
</evidence>
<dbReference type="Proteomes" id="UP000256862">
    <property type="component" value="Unassembled WGS sequence"/>
</dbReference>
<comment type="caution">
    <text evidence="1">The sequence shown here is derived from an EMBL/GenBank/DDBJ whole genome shotgun (WGS) entry which is preliminary data.</text>
</comment>
<protein>
    <submittedName>
        <fullName evidence="1">Uncharacterized protein</fullName>
    </submittedName>
</protein>
<accession>A0A375FL04</accession>
<evidence type="ECO:0000313" key="2">
    <source>
        <dbReference type="Proteomes" id="UP000256862"/>
    </source>
</evidence>
<sequence length="35" mass="3567">MTAAAVGHSLVVMAGPAARAKVKRGAQRHPETLAL</sequence>
<dbReference type="AlphaFoldDB" id="A0A375FL04"/>
<organism evidence="1 2">
    <name type="scientific">Cupriavidus oxalaticus</name>
    <dbReference type="NCBI Taxonomy" id="96344"/>
    <lineage>
        <taxon>Bacteria</taxon>
        <taxon>Pseudomonadati</taxon>
        <taxon>Pseudomonadota</taxon>
        <taxon>Betaproteobacteria</taxon>
        <taxon>Burkholderiales</taxon>
        <taxon>Burkholderiaceae</taxon>
        <taxon>Cupriavidus</taxon>
    </lineage>
</organism>
<dbReference type="EMBL" id="OGUS01000059">
    <property type="protein sequence ID" value="SPC06367.1"/>
    <property type="molecule type" value="Genomic_DNA"/>
</dbReference>
<name>A0A375FL04_9BURK</name>